<dbReference type="GO" id="GO:0005634">
    <property type="term" value="C:nucleus"/>
    <property type="evidence" value="ECO:0007669"/>
    <property type="project" value="TreeGrafter"/>
</dbReference>
<evidence type="ECO:0000256" key="1">
    <source>
        <dbReference type="ARBA" id="ARBA00005234"/>
    </source>
</evidence>
<feature type="compositionally biased region" description="Basic and acidic residues" evidence="5">
    <location>
        <begin position="48"/>
        <end position="59"/>
    </location>
</feature>
<dbReference type="InterPro" id="IPR038765">
    <property type="entry name" value="Papain-like_cys_pep_sf"/>
</dbReference>
<dbReference type="PANTHER" id="PTHR12606">
    <property type="entry name" value="SENTRIN/SUMO-SPECIFIC PROTEASE"/>
    <property type="match status" value="1"/>
</dbReference>
<feature type="compositionally biased region" description="Pro residues" evidence="5">
    <location>
        <begin position="13"/>
        <end position="23"/>
    </location>
</feature>
<feature type="region of interest" description="Disordered" evidence="5">
    <location>
        <begin position="111"/>
        <end position="283"/>
    </location>
</feature>
<dbReference type="PANTHER" id="PTHR12606:SF141">
    <property type="entry name" value="GH15225P-RELATED"/>
    <property type="match status" value="1"/>
</dbReference>
<reference evidence="7" key="1">
    <citation type="submission" date="2023-11" db="EMBL/GenBank/DDBJ databases">
        <authorList>
            <person name="Alioto T."/>
            <person name="Alioto T."/>
            <person name="Gomez Garrido J."/>
        </authorList>
    </citation>
    <scope>NUCLEOTIDE SEQUENCE</scope>
</reference>
<feature type="region of interest" description="Disordered" evidence="5">
    <location>
        <begin position="579"/>
        <end position="634"/>
    </location>
</feature>
<feature type="compositionally biased region" description="Basic and acidic residues" evidence="5">
    <location>
        <begin position="117"/>
        <end position="130"/>
    </location>
</feature>
<gene>
    <name evidence="7" type="ORF">LECACI_7A003967</name>
</gene>
<name>A0AAI9EAB7_9PEZI</name>
<evidence type="ECO:0000313" key="7">
    <source>
        <dbReference type="EMBL" id="CAK3991336.1"/>
    </source>
</evidence>
<feature type="region of interest" description="Disordered" evidence="5">
    <location>
        <begin position="392"/>
        <end position="470"/>
    </location>
</feature>
<comment type="caution">
    <text evidence="7">The sequence shown here is derived from an EMBL/GenBank/DDBJ whole genome shotgun (WGS) entry which is preliminary data.</text>
</comment>
<dbReference type="AlphaFoldDB" id="A0AAI9EAB7"/>
<protein>
    <submittedName>
        <fullName evidence="7">Cysteine ase, partial</fullName>
    </submittedName>
</protein>
<keyword evidence="4" id="KW-0788">Thiol protease</keyword>
<evidence type="ECO:0000256" key="3">
    <source>
        <dbReference type="ARBA" id="ARBA00022801"/>
    </source>
</evidence>
<dbReference type="GO" id="GO:0016926">
    <property type="term" value="P:protein desumoylation"/>
    <property type="evidence" value="ECO:0007669"/>
    <property type="project" value="TreeGrafter"/>
</dbReference>
<feature type="compositionally biased region" description="Low complexity" evidence="5">
    <location>
        <begin position="234"/>
        <end position="270"/>
    </location>
</feature>
<dbReference type="Gene3D" id="3.40.395.10">
    <property type="entry name" value="Adenoviral Proteinase, Chain A"/>
    <property type="match status" value="1"/>
</dbReference>
<evidence type="ECO:0000256" key="2">
    <source>
        <dbReference type="ARBA" id="ARBA00022670"/>
    </source>
</evidence>
<dbReference type="GO" id="GO:0016929">
    <property type="term" value="F:deSUMOylase activity"/>
    <property type="evidence" value="ECO:0007669"/>
    <property type="project" value="TreeGrafter"/>
</dbReference>
<evidence type="ECO:0000256" key="5">
    <source>
        <dbReference type="SAM" id="MobiDB-lite"/>
    </source>
</evidence>
<keyword evidence="8" id="KW-1185">Reference proteome</keyword>
<feature type="domain" description="Ubiquitin-like protease family profile" evidence="6">
    <location>
        <begin position="736"/>
        <end position="913"/>
    </location>
</feature>
<evidence type="ECO:0000256" key="4">
    <source>
        <dbReference type="ARBA" id="ARBA00022807"/>
    </source>
</evidence>
<sequence>MDYMELDDYPPATRSPPRTPPPQQSAAAAPRPSTPSPAEARWSPPRTRTPDKYDQHHVFETNGGKRTYDEFQEQQRELAPGQHKSVHFSPPRNKIPVYQRQSKSLLKQRMLPYSAHHCTDRPRKTPDYRVRGPVVPPPSERQQVYQEAHDEHLRRKQLLQRPLRQSKPTHPTHGYHSYKSPSGIEKQPTRKETAELLSKFSSQLSRSHSRSRKPDLSIDLSAPKLFPPRAISLQPTSSSQRDSPSRSTSPSLPESPSFLETSSERPILQPRLRRSPPRPTATQLYPDLALDFTQPPEQPEQTAVRKIGGILVAGWQYWYQWVVQPLYNVFILRKDAKERELVAVETDTTGRKRRAIAIEDLEDLEDLIRSTPSPQPGDAIMPGDFLALPSTEDTQVQQATADAEQTLDTPPDSRPGSSDSDATTDGPNRPNESTLPGSAATAQADESCETQEEKEARLEEQARREKDLAKRRDWNSRIPKISEEAWRAKTPADFKAARVKDLALPFNPWTMDYTKEPVPRNEWEPDWTDAEREGKKRNPNRPSDAELVQRANDAKRRLLEEQMQRQARNLENKRVARLQEEDHGHRAENPYTTSALLAKADRMAKRDRKGDVLAEAEEASVPAASTHGAHDSHVREAQEIVAGETEKLKKQAQKEAEEESRQRKEAQEKERKAAEKAAEVFEEVDFKDKIVKTLSEKWEDEVSKVMQITDRTRVVAKTPDGAEITRYTLGKILPQVDKKGKSLESLNKLGEAGAPSNWLDDEAVVGLLTMIVTRNKEQTGFKGKNDEIPEMARFHSGWYTNVKTKGIQSVKTWSRRQKVSGKKLLGAKKIFFPINTGCHWMLLVVKPQERRIEMLDSLNGQNQAILGYARQWLKMELGDDYVADEWTEHDKLSTQQTNYDDCGMFVCMNALACARDIPYSELEAKLMPKARKMLVALLINGGFTGEFDL</sequence>
<feature type="compositionally biased region" description="Low complexity" evidence="5">
    <location>
        <begin position="196"/>
        <end position="206"/>
    </location>
</feature>
<dbReference type="GO" id="GO:0006508">
    <property type="term" value="P:proteolysis"/>
    <property type="evidence" value="ECO:0007669"/>
    <property type="project" value="UniProtKB-KW"/>
</dbReference>
<dbReference type="InterPro" id="IPR003653">
    <property type="entry name" value="Peptidase_C48_C"/>
</dbReference>
<feature type="compositionally biased region" description="Polar residues" evidence="5">
    <location>
        <begin position="423"/>
        <end position="436"/>
    </location>
</feature>
<feature type="compositionally biased region" description="Low complexity" evidence="5">
    <location>
        <begin position="408"/>
        <end position="421"/>
    </location>
</feature>
<feature type="compositionally biased region" description="Basic and acidic residues" evidence="5">
    <location>
        <begin position="451"/>
        <end position="470"/>
    </location>
</feature>
<dbReference type="PROSITE" id="PS50600">
    <property type="entry name" value="ULP_PROTEASE"/>
    <property type="match status" value="1"/>
</dbReference>
<feature type="region of interest" description="Disordered" evidence="5">
    <location>
        <begin position="1"/>
        <end position="96"/>
    </location>
</feature>
<feature type="compositionally biased region" description="Basic and acidic residues" evidence="5">
    <location>
        <begin position="517"/>
        <end position="536"/>
    </location>
</feature>
<dbReference type="Pfam" id="PF02902">
    <property type="entry name" value="Peptidase_C48"/>
    <property type="match status" value="1"/>
</dbReference>
<keyword evidence="2" id="KW-0645">Protease</keyword>
<feature type="region of interest" description="Disordered" evidence="5">
    <location>
        <begin position="517"/>
        <end position="548"/>
    </location>
</feature>
<dbReference type="EMBL" id="CAVMBE010000020">
    <property type="protein sequence ID" value="CAK3991336.1"/>
    <property type="molecule type" value="Genomic_DNA"/>
</dbReference>
<proteinExistence type="inferred from homology"/>
<accession>A0AAI9EAB7</accession>
<evidence type="ECO:0000313" key="8">
    <source>
        <dbReference type="Proteomes" id="UP001296104"/>
    </source>
</evidence>
<dbReference type="SUPFAM" id="SSF54001">
    <property type="entry name" value="Cysteine proteinases"/>
    <property type="match status" value="1"/>
</dbReference>
<comment type="similarity">
    <text evidence="1">Belongs to the peptidase C48 family.</text>
</comment>
<feature type="region of interest" description="Disordered" evidence="5">
    <location>
        <begin position="646"/>
        <end position="671"/>
    </location>
</feature>
<feature type="compositionally biased region" description="Basic and acidic residues" evidence="5">
    <location>
        <begin position="599"/>
        <end position="612"/>
    </location>
</feature>
<keyword evidence="3" id="KW-0378">Hydrolase</keyword>
<organism evidence="7 8">
    <name type="scientific">Lecanosticta acicola</name>
    <dbReference type="NCBI Taxonomy" id="111012"/>
    <lineage>
        <taxon>Eukaryota</taxon>
        <taxon>Fungi</taxon>
        <taxon>Dikarya</taxon>
        <taxon>Ascomycota</taxon>
        <taxon>Pezizomycotina</taxon>
        <taxon>Dothideomycetes</taxon>
        <taxon>Dothideomycetidae</taxon>
        <taxon>Mycosphaerellales</taxon>
        <taxon>Mycosphaerellaceae</taxon>
        <taxon>Lecanosticta</taxon>
    </lineage>
</organism>
<dbReference type="Proteomes" id="UP001296104">
    <property type="component" value="Unassembled WGS sequence"/>
</dbReference>
<evidence type="ECO:0000259" key="6">
    <source>
        <dbReference type="PROSITE" id="PS50600"/>
    </source>
</evidence>
<feature type="compositionally biased region" description="Basic and acidic residues" evidence="5">
    <location>
        <begin position="579"/>
        <end position="588"/>
    </location>
</feature>
<feature type="compositionally biased region" description="Basic and acidic residues" evidence="5">
    <location>
        <begin position="66"/>
        <end position="76"/>
    </location>
</feature>